<evidence type="ECO:0000256" key="1">
    <source>
        <dbReference type="PROSITE-ProRule" id="PRU00169"/>
    </source>
</evidence>
<dbReference type="PANTHER" id="PTHR44757">
    <property type="entry name" value="DIGUANYLATE CYCLASE DGCP"/>
    <property type="match status" value="1"/>
</dbReference>
<dbReference type="Gene3D" id="3.40.50.2300">
    <property type="match status" value="1"/>
</dbReference>
<evidence type="ECO:0000259" key="4">
    <source>
        <dbReference type="PROSITE" id="PS50113"/>
    </source>
</evidence>
<dbReference type="InterPro" id="IPR000160">
    <property type="entry name" value="GGDEF_dom"/>
</dbReference>
<dbReference type="SUPFAM" id="SSF52172">
    <property type="entry name" value="CheY-like"/>
    <property type="match status" value="1"/>
</dbReference>
<dbReference type="CDD" id="cd00130">
    <property type="entry name" value="PAS"/>
    <property type="match status" value="1"/>
</dbReference>
<protein>
    <submittedName>
        <fullName evidence="7">EAL domain-containing protein</fullName>
    </submittedName>
</protein>
<comment type="caution">
    <text evidence="7">The sequence shown here is derived from an EMBL/GenBank/DDBJ whole genome shotgun (WGS) entry which is preliminary data.</text>
</comment>
<dbReference type="SUPFAM" id="SSF55073">
    <property type="entry name" value="Nucleotide cyclase"/>
    <property type="match status" value="1"/>
</dbReference>
<feature type="domain" description="EAL" evidence="5">
    <location>
        <begin position="551"/>
        <end position="804"/>
    </location>
</feature>
<dbReference type="PROSITE" id="PS50887">
    <property type="entry name" value="GGDEF"/>
    <property type="match status" value="1"/>
</dbReference>
<proteinExistence type="predicted"/>
<dbReference type="SMART" id="SM00448">
    <property type="entry name" value="REC"/>
    <property type="match status" value="1"/>
</dbReference>
<evidence type="ECO:0000259" key="5">
    <source>
        <dbReference type="PROSITE" id="PS50883"/>
    </source>
</evidence>
<evidence type="ECO:0000313" key="7">
    <source>
        <dbReference type="EMBL" id="MBU2712926.1"/>
    </source>
</evidence>
<keyword evidence="8" id="KW-1185">Reference proteome</keyword>
<dbReference type="EMBL" id="JAGSOY010000054">
    <property type="protein sequence ID" value="MBU2712926.1"/>
    <property type="molecule type" value="Genomic_DNA"/>
</dbReference>
<dbReference type="PROSITE" id="PS50112">
    <property type="entry name" value="PAS"/>
    <property type="match status" value="1"/>
</dbReference>
<feature type="domain" description="PAC" evidence="4">
    <location>
        <begin position="325"/>
        <end position="377"/>
    </location>
</feature>
<dbReference type="Gene3D" id="3.30.70.270">
    <property type="match status" value="1"/>
</dbReference>
<dbReference type="InterPro" id="IPR052155">
    <property type="entry name" value="Biofilm_reg_signaling"/>
</dbReference>
<feature type="modified residue" description="4-aspartylphosphate" evidence="1">
    <location>
        <position position="55"/>
    </location>
</feature>
<dbReference type="InterPro" id="IPR035919">
    <property type="entry name" value="EAL_sf"/>
</dbReference>
<dbReference type="NCBIfam" id="TIGR00254">
    <property type="entry name" value="GGDEF"/>
    <property type="match status" value="1"/>
</dbReference>
<dbReference type="SMART" id="SM00052">
    <property type="entry name" value="EAL"/>
    <property type="match status" value="1"/>
</dbReference>
<dbReference type="CDD" id="cd17534">
    <property type="entry name" value="REC_DC-like"/>
    <property type="match status" value="1"/>
</dbReference>
<reference evidence="7 8" key="1">
    <citation type="submission" date="2021-04" db="EMBL/GenBank/DDBJ databases">
        <authorList>
            <person name="Pira H."/>
            <person name="Risdian C."/>
            <person name="Wink J."/>
        </authorList>
    </citation>
    <scope>NUCLEOTIDE SEQUENCE [LARGE SCALE GENOMIC DNA]</scope>
    <source>
        <strain evidence="7 8">WH53</strain>
    </source>
</reference>
<feature type="domain" description="PAS" evidence="3">
    <location>
        <begin position="252"/>
        <end position="299"/>
    </location>
</feature>
<gene>
    <name evidence="7" type="ORF">KCG35_17800</name>
</gene>
<dbReference type="InterPro" id="IPR001610">
    <property type="entry name" value="PAC"/>
</dbReference>
<dbReference type="InterPro" id="IPR000014">
    <property type="entry name" value="PAS"/>
</dbReference>
<dbReference type="PANTHER" id="PTHR44757:SF2">
    <property type="entry name" value="BIOFILM ARCHITECTURE MAINTENANCE PROTEIN MBAA"/>
    <property type="match status" value="1"/>
</dbReference>
<dbReference type="InterPro" id="IPR029787">
    <property type="entry name" value="Nucleotide_cyclase"/>
</dbReference>
<dbReference type="InterPro" id="IPR001789">
    <property type="entry name" value="Sig_transdc_resp-reg_receiver"/>
</dbReference>
<dbReference type="NCBIfam" id="TIGR00229">
    <property type="entry name" value="sensory_box"/>
    <property type="match status" value="1"/>
</dbReference>
<dbReference type="InterPro" id="IPR011006">
    <property type="entry name" value="CheY-like_superfamily"/>
</dbReference>
<evidence type="ECO:0000259" key="3">
    <source>
        <dbReference type="PROSITE" id="PS50112"/>
    </source>
</evidence>
<dbReference type="Gene3D" id="3.20.20.450">
    <property type="entry name" value="EAL domain"/>
    <property type="match status" value="1"/>
</dbReference>
<organism evidence="7 8">
    <name type="scientific">Zooshikella harenae</name>
    <dbReference type="NCBI Taxonomy" id="2827238"/>
    <lineage>
        <taxon>Bacteria</taxon>
        <taxon>Pseudomonadati</taxon>
        <taxon>Pseudomonadota</taxon>
        <taxon>Gammaproteobacteria</taxon>
        <taxon>Oceanospirillales</taxon>
        <taxon>Zooshikellaceae</taxon>
        <taxon>Zooshikella</taxon>
    </lineage>
</organism>
<evidence type="ECO:0000313" key="8">
    <source>
        <dbReference type="Proteomes" id="UP000690515"/>
    </source>
</evidence>
<dbReference type="SMART" id="SM00267">
    <property type="entry name" value="GGDEF"/>
    <property type="match status" value="1"/>
</dbReference>
<dbReference type="InterPro" id="IPR001633">
    <property type="entry name" value="EAL_dom"/>
</dbReference>
<keyword evidence="1" id="KW-0597">Phosphoprotein</keyword>
<dbReference type="Pfam" id="PF00990">
    <property type="entry name" value="GGDEF"/>
    <property type="match status" value="1"/>
</dbReference>
<dbReference type="Pfam" id="PF13426">
    <property type="entry name" value="PAS_9"/>
    <property type="match status" value="1"/>
</dbReference>
<dbReference type="Proteomes" id="UP000690515">
    <property type="component" value="Unassembled WGS sequence"/>
</dbReference>
<dbReference type="InterPro" id="IPR000700">
    <property type="entry name" value="PAS-assoc_C"/>
</dbReference>
<accession>A0ABS5ZFT1</accession>
<dbReference type="CDD" id="cd01948">
    <property type="entry name" value="EAL"/>
    <property type="match status" value="1"/>
</dbReference>
<dbReference type="PROSITE" id="PS50113">
    <property type="entry name" value="PAC"/>
    <property type="match status" value="2"/>
</dbReference>
<dbReference type="SMART" id="SM00086">
    <property type="entry name" value="PAC"/>
    <property type="match status" value="2"/>
</dbReference>
<dbReference type="Gene3D" id="3.30.450.20">
    <property type="entry name" value="PAS domain"/>
    <property type="match status" value="2"/>
</dbReference>
<sequence>MNTANILVVEDEKVVALDIKRRLLRLGYHVTGMASSAVHAERLIIKTLPDLVLMDIHIQGDTDGIELATVLQKRYHIPVIYLTAYSEEKTIARASETKPYGYLLKPFSERELHVAIQVAIDRFKSDHSLRKSETHLRLALEAANLATWETNPNICEVYFTKNTQGVLSPVESWNELLEKIHKEDKSKVLKSINLLRQQHEQRMEFEFRVIETLSHLRWFKLYGKSFFIEGSDEIQVVGVIQDITQLKETEEQLSSAAIVFQSTAEGIAILSTSKKVDSINNAFTTITGFDQEDLIDKELPILSKDNLGDTRYQMIWQHVSQERYWQGEIKTFRHNDQLVYMWVNISTVTHANGSISKFIVVISDISAMREAQEKLSYIAYFDGLTDLPNRTLLMNRLEQELKRSKRYKQKLALLFIDLDHFKRINDTLGHQVGDNMLRAVAKRLKSVLRDSDTVGRLGGDEFIVIMSNLPKEEDAATLSKKILKTLTEPMLLSNTEIIPSCSIGISLYPKDSNKQNSLIQMADTAMYAAKEKGRNNYSFYSPEMTEYAVHYLTRENELRKALQQNEFKLFYQPQVDTKTGKFIGLESLIRWQTEKHGLMPASEIIPIAESSHLIISVGNWVLTETCRQLREWIDRGIPLLRIAVNISIRQLTDGKLPQFISDLLEKYHLPPDCLELEVTESCLQDDDICLLTLKKINGLGITISIDDFGTGYSCMGSLKQLPIQRLKIDQIFVKDIPKQEDDCAIVSAIIALGHQLHLKVIAEGVETLAQYNYLKNIHCDELQGYYFCIPMSAHDTEEYLISAAKSGNFEPLKQLPPH</sequence>
<evidence type="ECO:0000259" key="6">
    <source>
        <dbReference type="PROSITE" id="PS50887"/>
    </source>
</evidence>
<dbReference type="InterPro" id="IPR035965">
    <property type="entry name" value="PAS-like_dom_sf"/>
</dbReference>
<dbReference type="InterPro" id="IPR043128">
    <property type="entry name" value="Rev_trsase/Diguanyl_cyclase"/>
</dbReference>
<name>A0ABS5ZFT1_9GAMM</name>
<dbReference type="SUPFAM" id="SSF55785">
    <property type="entry name" value="PYP-like sensor domain (PAS domain)"/>
    <property type="match status" value="2"/>
</dbReference>
<dbReference type="PROSITE" id="PS50110">
    <property type="entry name" value="RESPONSE_REGULATORY"/>
    <property type="match status" value="1"/>
</dbReference>
<feature type="domain" description="Response regulatory" evidence="2">
    <location>
        <begin position="5"/>
        <end position="120"/>
    </location>
</feature>
<dbReference type="Pfam" id="PF00563">
    <property type="entry name" value="EAL"/>
    <property type="match status" value="1"/>
</dbReference>
<feature type="domain" description="GGDEF" evidence="6">
    <location>
        <begin position="409"/>
        <end position="542"/>
    </location>
</feature>
<dbReference type="RefSeq" id="WP_215821148.1">
    <property type="nucleotide sequence ID" value="NZ_JAGSOY010000054.1"/>
</dbReference>
<feature type="domain" description="PAC" evidence="4">
    <location>
        <begin position="203"/>
        <end position="255"/>
    </location>
</feature>
<dbReference type="CDD" id="cd01949">
    <property type="entry name" value="GGDEF"/>
    <property type="match status" value="1"/>
</dbReference>
<evidence type="ECO:0000259" key="2">
    <source>
        <dbReference type="PROSITE" id="PS50110"/>
    </source>
</evidence>
<dbReference type="Pfam" id="PF00072">
    <property type="entry name" value="Response_reg"/>
    <property type="match status" value="1"/>
</dbReference>
<dbReference type="PROSITE" id="PS50883">
    <property type="entry name" value="EAL"/>
    <property type="match status" value="1"/>
</dbReference>
<dbReference type="SUPFAM" id="SSF141868">
    <property type="entry name" value="EAL domain-like"/>
    <property type="match status" value="1"/>
</dbReference>